<proteinExistence type="predicted"/>
<dbReference type="AlphaFoldDB" id="A0AB33KW74"/>
<evidence type="ECO:0008006" key="2">
    <source>
        <dbReference type="Google" id="ProtNLM"/>
    </source>
</evidence>
<reference evidence="1" key="1">
    <citation type="submission" date="2024-08" db="EMBL/GenBank/DDBJ databases">
        <title>Whole genome sequence of Tenacibaculum sp. strain pbs-1 associated with black-spot shell disease in Akoya pearl oysters.</title>
        <authorList>
            <person name="Sakatoku A."/>
            <person name="Suzuki T."/>
            <person name="Hatano K."/>
            <person name="Seki M."/>
            <person name="Tanaka D."/>
            <person name="Nakamura S."/>
            <person name="Suzuki N."/>
            <person name="Isshiki T."/>
        </authorList>
    </citation>
    <scope>NUCLEOTIDE SEQUENCE</scope>
    <source>
        <strain evidence="1">Pbs-1</strain>
    </source>
</reference>
<evidence type="ECO:0000313" key="1">
    <source>
        <dbReference type="EMBL" id="BFP67403.1"/>
    </source>
</evidence>
<gene>
    <name evidence="1" type="ORF">Pbs1_07460</name>
</gene>
<sequence>MLDAISMNKIKNIIIKGLLKEVQIAERSLKLNEKISKSYSNIESQNKKDIAYIIYNLTYTEMVLALSRLYDEPSKKYPTRCLKSLYKITKEQNLSEELSKFRSESELNLYKFGFYPELIKLLKSDSNRKFIKHSTNFFEAEEINPPLVGNIQKLKTIRDKLLAHNEDIEIDTSVPYKMAYELIDHAKKVLSFFSLTYTGITLFIGNKFVTDIHSNKWEKMFEKFIDK</sequence>
<name>A0AB33KW74_9FLAO</name>
<dbReference type="EMBL" id="AP035888">
    <property type="protein sequence ID" value="BFP67403.1"/>
    <property type="molecule type" value="Genomic_DNA"/>
</dbReference>
<accession>A0AB33KW74</accession>
<protein>
    <recommendedName>
        <fullName evidence="2">HEPN AbiU2-like domain-containing protein</fullName>
    </recommendedName>
</protein>
<organism evidence="1">
    <name type="scientific">Tenacibaculum sp. Pbs-1</name>
    <dbReference type="NCBI Taxonomy" id="3238748"/>
    <lineage>
        <taxon>Bacteria</taxon>
        <taxon>Pseudomonadati</taxon>
        <taxon>Bacteroidota</taxon>
        <taxon>Flavobacteriia</taxon>
        <taxon>Flavobacteriales</taxon>
        <taxon>Flavobacteriaceae</taxon>
        <taxon>Tenacibaculum</taxon>
    </lineage>
</organism>